<evidence type="ECO:0000313" key="2">
    <source>
        <dbReference type="Proteomes" id="UP000765507"/>
    </source>
</evidence>
<proteinExistence type="predicted"/>
<evidence type="ECO:0000313" key="1">
    <source>
        <dbReference type="EMBL" id="KAG6935604.1"/>
    </source>
</evidence>
<sequence>ELLRRYSLKKAERNIRRKKVKFQLERIVKKQKLLEAKRNLEQLEASCWLSEDNLKQSQILNQNTTITSWDHKLQRRSKSFGSSSLQHRRYSFCNLYPPHVPIYSSFLKRKTTSELSTSPNTYKCHEGNPPWKTLSLEYLPRTIKDNSRRDDLNDESYSSFPTQRPLTKKHKTSLFGNKKGAEKDCNGPVIILH</sequence>
<keyword evidence="2" id="KW-1185">Reference proteome</keyword>
<comment type="caution">
    <text evidence="1">The sequence shown here is derived from an EMBL/GenBank/DDBJ whole genome shotgun (WGS) entry which is preliminary data.</text>
</comment>
<feature type="non-terminal residue" evidence="1">
    <location>
        <position position="1"/>
    </location>
</feature>
<reference evidence="1 2" key="1">
    <citation type="journal article" date="2020" name="G3 (Bethesda)">
        <title>Draft Genome of the Common Snapping Turtle, Chelydra serpentina, a Model for Phenotypic Plasticity in Reptiles.</title>
        <authorList>
            <person name="Das D."/>
            <person name="Singh S.K."/>
            <person name="Bierstedt J."/>
            <person name="Erickson A."/>
            <person name="Galli G.L.J."/>
            <person name="Crossley D.A. 2nd"/>
            <person name="Rhen T."/>
        </authorList>
    </citation>
    <scope>NUCLEOTIDE SEQUENCE [LARGE SCALE GENOMIC DNA]</scope>
    <source>
        <strain evidence="1">KW</strain>
    </source>
</reference>
<name>A0A8T1T4D0_CHESE</name>
<dbReference type="Proteomes" id="UP000765507">
    <property type="component" value="Unassembled WGS sequence"/>
</dbReference>
<feature type="non-terminal residue" evidence="1">
    <location>
        <position position="193"/>
    </location>
</feature>
<accession>A0A8T1T4D0</accession>
<dbReference type="PANTHER" id="PTHR47117:SF1">
    <property type="entry name" value="STAR-RELATED LIPID TRANSFER PROTEIN 9"/>
    <property type="match status" value="1"/>
</dbReference>
<organism evidence="1 2">
    <name type="scientific">Chelydra serpentina</name>
    <name type="common">Snapping turtle</name>
    <name type="synonym">Testudo serpentina</name>
    <dbReference type="NCBI Taxonomy" id="8475"/>
    <lineage>
        <taxon>Eukaryota</taxon>
        <taxon>Metazoa</taxon>
        <taxon>Chordata</taxon>
        <taxon>Craniata</taxon>
        <taxon>Vertebrata</taxon>
        <taxon>Euteleostomi</taxon>
        <taxon>Archelosauria</taxon>
        <taxon>Testudinata</taxon>
        <taxon>Testudines</taxon>
        <taxon>Cryptodira</taxon>
        <taxon>Durocryptodira</taxon>
        <taxon>Americhelydia</taxon>
        <taxon>Chelydroidea</taxon>
        <taxon>Chelydridae</taxon>
        <taxon>Chelydra</taxon>
    </lineage>
</organism>
<protein>
    <submittedName>
        <fullName evidence="1">StAR related lipid transfer domain containing 9</fullName>
    </submittedName>
</protein>
<dbReference type="PANTHER" id="PTHR47117">
    <property type="entry name" value="STAR-RELATED LIPID TRANSFER PROTEIN 9"/>
    <property type="match status" value="1"/>
</dbReference>
<gene>
    <name evidence="1" type="ORF">G0U57_014554</name>
</gene>
<dbReference type="OrthoDB" id="3176171at2759"/>
<dbReference type="AlphaFoldDB" id="A0A8T1T4D0"/>
<dbReference type="EMBL" id="JAHGAV010000042">
    <property type="protein sequence ID" value="KAG6935604.1"/>
    <property type="molecule type" value="Genomic_DNA"/>
</dbReference>